<keyword evidence="2" id="KW-1185">Reference proteome</keyword>
<protein>
    <submittedName>
        <fullName evidence="1">Pentatricopeptide repeat-containing protein</fullName>
    </submittedName>
</protein>
<accession>A0ACB8KB89</accession>
<dbReference type="EMBL" id="CM039174">
    <property type="protein sequence ID" value="KAH9751627.1"/>
    <property type="molecule type" value="Genomic_DNA"/>
</dbReference>
<gene>
    <name evidence="1" type="ORF">KPL71_014366</name>
</gene>
<evidence type="ECO:0000313" key="2">
    <source>
        <dbReference type="Proteomes" id="UP000829398"/>
    </source>
</evidence>
<sequence length="162" mass="18484">MISAFCRGGCFEEAKQLAGDFEAKYDKYDVVLLMVDMHRKGHQPEEDNSDSISHPDIKKFASAFVRLGNINLVNDVMKAIHATGYRIDQGIFHIAIARYIAEREKKELLLKLLEWMTGQGYVVDSSTRNLILKNSHLFGRQLIADILSKQHMKSKSSRTLKE</sequence>
<proteinExistence type="predicted"/>
<organism evidence="1 2">
    <name type="scientific">Citrus sinensis</name>
    <name type="common">Sweet orange</name>
    <name type="synonym">Citrus aurantium var. sinensis</name>
    <dbReference type="NCBI Taxonomy" id="2711"/>
    <lineage>
        <taxon>Eukaryota</taxon>
        <taxon>Viridiplantae</taxon>
        <taxon>Streptophyta</taxon>
        <taxon>Embryophyta</taxon>
        <taxon>Tracheophyta</taxon>
        <taxon>Spermatophyta</taxon>
        <taxon>Magnoliopsida</taxon>
        <taxon>eudicotyledons</taxon>
        <taxon>Gunneridae</taxon>
        <taxon>Pentapetalae</taxon>
        <taxon>rosids</taxon>
        <taxon>malvids</taxon>
        <taxon>Sapindales</taxon>
        <taxon>Rutaceae</taxon>
        <taxon>Aurantioideae</taxon>
        <taxon>Citrus</taxon>
    </lineage>
</organism>
<dbReference type="Proteomes" id="UP000829398">
    <property type="component" value="Chromosome 5"/>
</dbReference>
<evidence type="ECO:0000313" key="1">
    <source>
        <dbReference type="EMBL" id="KAH9751627.1"/>
    </source>
</evidence>
<reference evidence="2" key="1">
    <citation type="journal article" date="2023" name="Hortic. Res.">
        <title>A chromosome-level phased genome enabling allele-level studies in sweet orange: a case study on citrus Huanglongbing tolerance.</title>
        <authorList>
            <person name="Wu B."/>
            <person name="Yu Q."/>
            <person name="Deng Z."/>
            <person name="Duan Y."/>
            <person name="Luo F."/>
            <person name="Gmitter F. Jr."/>
        </authorList>
    </citation>
    <scope>NUCLEOTIDE SEQUENCE [LARGE SCALE GENOMIC DNA]</scope>
    <source>
        <strain evidence="2">cv. Valencia</strain>
    </source>
</reference>
<comment type="caution">
    <text evidence="1">The sequence shown here is derived from an EMBL/GenBank/DDBJ whole genome shotgun (WGS) entry which is preliminary data.</text>
</comment>
<name>A0ACB8KB89_CITSI</name>